<feature type="transmembrane region" description="Helical" evidence="18">
    <location>
        <begin position="12"/>
        <end position="34"/>
    </location>
</feature>
<evidence type="ECO:0000256" key="10">
    <source>
        <dbReference type="ARBA" id="ARBA00022777"/>
    </source>
</evidence>
<name>A0A5A9W1D4_9GAMM</name>
<dbReference type="EMBL" id="SMRS01000005">
    <property type="protein sequence ID" value="KAA0874600.1"/>
    <property type="molecule type" value="Genomic_DNA"/>
</dbReference>
<dbReference type="InterPro" id="IPR008207">
    <property type="entry name" value="Sig_transdc_His_kin_Hpt_dom"/>
</dbReference>
<evidence type="ECO:0000256" key="9">
    <source>
        <dbReference type="ARBA" id="ARBA00022741"/>
    </source>
</evidence>
<feature type="domain" description="HAMP" evidence="21">
    <location>
        <begin position="193"/>
        <end position="245"/>
    </location>
</feature>
<sequence>MKGLHHTSIRQRVLFLSLVPMLIITTILGGYFTVTKLADSKEALLDKGAQLTRLLAAAAEFGILSSNPSELAPLSQRLIREALISDVIFYNDKKEMIYREASFSISTPEFNQEVIYQDEIWYFVRPVFITYVQLDQNPEFYPKEDEGEIIGWVAILISDKPIIQRQLEILLRSLLIIAIGFLLTFLIASLFGRRITEPISGLSEIIFKLQRGDLGARATRIATDELNTLGQGINQLASTVQEANRELESRIQQATYALKQSLANAEVTNRDLIDAQEKAKKANQAKDAFLARMSHELRTPLTSVIGFTQMLKMDLSEKERNQYIGIIDQTSKTLLSLIDDVLDFSRLQSEAIKIESILFDPNELIFRVLEMHAPSAHSKSIELHCLLPQPLPNKLKGDPTRLRQILTNLLGNAIKFTAQGEVCLNLDYDLEQGKIHLKIQDTGIGIREEFKANLFEAFFQADSSISRRYGGSGLGLAIVARLVNLMKGEIHFTSQEGKGTEFIVSLPLELAESKPVFEVPSHLNIAVLDQDPTSRLSLGYLLKEISDRVAFFPNAKEFVDSTYIDYSHILVNLMAREFNSKNLNILLRQLKLKYKSSEIILLSPSDVHIELKHSHISALPKPVEPKRLYQHLHLDVRSEISYQHSVEKSLPKPIKVLLAEDNDFNRLLASKTLAQLGAEVIECANGKEAVVASKTHQPSLILMDINMPEMDGIQASALIRQALSSSRIVALTANLSAREEQALADIGISEILYKPLDNQKLFALLKETYQTVYGETLNSYPEVSVPAVTDQALQDELEKRLLAIQQQIHRKDWSALSSELHQLQGIAGLYDQPELEQTVHELMDVLQAQDCRGLWKLFQRLERILRSNH</sequence>
<organism evidence="23 24">
    <name type="scientific">Nitrincola tapanii</name>
    <dbReference type="NCBI Taxonomy" id="1708751"/>
    <lineage>
        <taxon>Bacteria</taxon>
        <taxon>Pseudomonadati</taxon>
        <taxon>Pseudomonadota</taxon>
        <taxon>Gammaproteobacteria</taxon>
        <taxon>Oceanospirillales</taxon>
        <taxon>Oceanospirillaceae</taxon>
        <taxon>Nitrincola</taxon>
    </lineage>
</organism>
<dbReference type="GO" id="GO:0000155">
    <property type="term" value="F:phosphorelay sensor kinase activity"/>
    <property type="evidence" value="ECO:0007669"/>
    <property type="project" value="InterPro"/>
</dbReference>
<dbReference type="InterPro" id="IPR004358">
    <property type="entry name" value="Sig_transdc_His_kin-like_C"/>
</dbReference>
<evidence type="ECO:0000259" key="19">
    <source>
        <dbReference type="PROSITE" id="PS50109"/>
    </source>
</evidence>
<dbReference type="PRINTS" id="PR00344">
    <property type="entry name" value="BCTRLSENSOR"/>
</dbReference>
<evidence type="ECO:0000256" key="7">
    <source>
        <dbReference type="ARBA" id="ARBA00022679"/>
    </source>
</evidence>
<dbReference type="Pfam" id="PF02518">
    <property type="entry name" value="HATPase_c"/>
    <property type="match status" value="1"/>
</dbReference>
<feature type="domain" description="Response regulatory" evidence="20">
    <location>
        <begin position="655"/>
        <end position="769"/>
    </location>
</feature>
<dbReference type="Pfam" id="PF00072">
    <property type="entry name" value="Response_reg"/>
    <property type="match status" value="1"/>
</dbReference>
<evidence type="ECO:0000256" key="6">
    <source>
        <dbReference type="ARBA" id="ARBA00022553"/>
    </source>
</evidence>
<feature type="coiled-coil region" evidence="17">
    <location>
        <begin position="233"/>
        <end position="292"/>
    </location>
</feature>
<dbReference type="SUPFAM" id="SSF47384">
    <property type="entry name" value="Homodimeric domain of signal transducing histidine kinase"/>
    <property type="match status" value="1"/>
</dbReference>
<dbReference type="AlphaFoldDB" id="A0A5A9W1D4"/>
<dbReference type="OrthoDB" id="6724607at2"/>
<dbReference type="SUPFAM" id="SSF52172">
    <property type="entry name" value="CheY-like"/>
    <property type="match status" value="2"/>
</dbReference>
<keyword evidence="24" id="KW-1185">Reference proteome</keyword>
<dbReference type="Gene3D" id="1.10.287.130">
    <property type="match status" value="1"/>
</dbReference>
<dbReference type="SMART" id="SM00304">
    <property type="entry name" value="HAMP"/>
    <property type="match status" value="1"/>
</dbReference>
<evidence type="ECO:0000256" key="13">
    <source>
        <dbReference type="ARBA" id="ARBA00023012"/>
    </source>
</evidence>
<dbReference type="InterPro" id="IPR001789">
    <property type="entry name" value="Sig_transdc_resp-reg_receiver"/>
</dbReference>
<dbReference type="InterPro" id="IPR019247">
    <property type="entry name" value="Histidine_kinase_BarA_N"/>
</dbReference>
<evidence type="ECO:0000256" key="4">
    <source>
        <dbReference type="ARBA" id="ARBA00022475"/>
    </source>
</evidence>
<dbReference type="SMART" id="SM00388">
    <property type="entry name" value="HisKA"/>
    <property type="match status" value="1"/>
</dbReference>
<protein>
    <recommendedName>
        <fullName evidence="3">histidine kinase</fullName>
        <ecNumber evidence="3">2.7.13.3</ecNumber>
    </recommendedName>
</protein>
<evidence type="ECO:0000256" key="3">
    <source>
        <dbReference type="ARBA" id="ARBA00012438"/>
    </source>
</evidence>
<dbReference type="InterPro" id="IPR003661">
    <property type="entry name" value="HisK_dim/P_dom"/>
</dbReference>
<dbReference type="Proteomes" id="UP000325302">
    <property type="component" value="Unassembled WGS sequence"/>
</dbReference>
<feature type="modified residue" description="4-aspartylphosphate" evidence="16">
    <location>
        <position position="704"/>
    </location>
</feature>
<evidence type="ECO:0000256" key="2">
    <source>
        <dbReference type="ARBA" id="ARBA00004429"/>
    </source>
</evidence>
<comment type="subcellular location">
    <subcellularLocation>
        <location evidence="2">Cell inner membrane</location>
        <topology evidence="2">Multi-pass membrane protein</topology>
    </subcellularLocation>
</comment>
<dbReference type="InterPro" id="IPR011006">
    <property type="entry name" value="CheY-like_superfamily"/>
</dbReference>
<keyword evidence="7" id="KW-0808">Transferase</keyword>
<dbReference type="Gene3D" id="1.20.120.160">
    <property type="entry name" value="HPT domain"/>
    <property type="match status" value="1"/>
</dbReference>
<keyword evidence="5" id="KW-0997">Cell inner membrane</keyword>
<dbReference type="InterPro" id="IPR003594">
    <property type="entry name" value="HATPase_dom"/>
</dbReference>
<keyword evidence="17" id="KW-0175">Coiled coil</keyword>
<keyword evidence="9" id="KW-0547">Nucleotide-binding</keyword>
<evidence type="ECO:0000256" key="16">
    <source>
        <dbReference type="PROSITE-ProRule" id="PRU00169"/>
    </source>
</evidence>
<evidence type="ECO:0000256" key="15">
    <source>
        <dbReference type="PROSITE-ProRule" id="PRU00110"/>
    </source>
</evidence>
<dbReference type="PROSITE" id="PS50110">
    <property type="entry name" value="RESPONSE_REGULATORY"/>
    <property type="match status" value="2"/>
</dbReference>
<dbReference type="InterPro" id="IPR003660">
    <property type="entry name" value="HAMP_dom"/>
</dbReference>
<dbReference type="SUPFAM" id="SSF47226">
    <property type="entry name" value="Histidine-containing phosphotransfer domain, HPT domain"/>
    <property type="match status" value="1"/>
</dbReference>
<keyword evidence="11" id="KW-0067">ATP-binding</keyword>
<evidence type="ECO:0000259" key="22">
    <source>
        <dbReference type="PROSITE" id="PS50894"/>
    </source>
</evidence>
<evidence type="ECO:0000256" key="1">
    <source>
        <dbReference type="ARBA" id="ARBA00000085"/>
    </source>
</evidence>
<dbReference type="PANTHER" id="PTHR45339">
    <property type="entry name" value="HYBRID SIGNAL TRANSDUCTION HISTIDINE KINASE J"/>
    <property type="match status" value="1"/>
</dbReference>
<dbReference type="Pfam" id="PF00512">
    <property type="entry name" value="HisKA"/>
    <property type="match status" value="1"/>
</dbReference>
<keyword evidence="8 18" id="KW-0812">Transmembrane</keyword>
<evidence type="ECO:0000256" key="8">
    <source>
        <dbReference type="ARBA" id="ARBA00022692"/>
    </source>
</evidence>
<accession>A0A5A9W1D4</accession>
<keyword evidence="6 16" id="KW-0597">Phosphoprotein</keyword>
<dbReference type="Pfam" id="PF01627">
    <property type="entry name" value="Hpt"/>
    <property type="match status" value="1"/>
</dbReference>
<comment type="caution">
    <text evidence="23">The sequence shown here is derived from an EMBL/GenBank/DDBJ whole genome shotgun (WGS) entry which is preliminary data.</text>
</comment>
<dbReference type="CDD" id="cd00082">
    <property type="entry name" value="HisKA"/>
    <property type="match status" value="1"/>
</dbReference>
<comment type="catalytic activity">
    <reaction evidence="1">
        <text>ATP + protein L-histidine = ADP + protein N-phospho-L-histidine.</text>
        <dbReference type="EC" id="2.7.13.3"/>
    </reaction>
</comment>
<evidence type="ECO:0000256" key="11">
    <source>
        <dbReference type="ARBA" id="ARBA00022840"/>
    </source>
</evidence>
<dbReference type="PROSITE" id="PS50885">
    <property type="entry name" value="HAMP"/>
    <property type="match status" value="1"/>
</dbReference>
<dbReference type="InterPro" id="IPR036641">
    <property type="entry name" value="HPT_dom_sf"/>
</dbReference>
<dbReference type="SUPFAM" id="SSF55874">
    <property type="entry name" value="ATPase domain of HSP90 chaperone/DNA topoisomerase II/histidine kinase"/>
    <property type="match status" value="1"/>
</dbReference>
<reference evidence="23 24" key="1">
    <citation type="submission" date="2019-03" db="EMBL/GenBank/DDBJ databases">
        <title>Nitrincola sp. nov. isolated from an Indian soda lake.</title>
        <authorList>
            <person name="Joshi A."/>
            <person name="Thite S.V."/>
            <person name="Joseph N."/>
            <person name="Dhotre D."/>
            <person name="Moorthy M."/>
            <person name="Shouche Y.S."/>
        </authorList>
    </citation>
    <scope>NUCLEOTIDE SEQUENCE [LARGE SCALE GENOMIC DNA]</scope>
    <source>
        <strain evidence="23 24">MEB193</strain>
    </source>
</reference>
<dbReference type="CDD" id="cd16922">
    <property type="entry name" value="HATPase_EvgS-ArcB-TorS-like"/>
    <property type="match status" value="1"/>
</dbReference>
<dbReference type="PROSITE" id="PS50894">
    <property type="entry name" value="HPT"/>
    <property type="match status" value="1"/>
</dbReference>
<dbReference type="GO" id="GO:0005524">
    <property type="term" value="F:ATP binding"/>
    <property type="evidence" value="ECO:0007669"/>
    <property type="project" value="UniProtKB-KW"/>
</dbReference>
<evidence type="ECO:0000259" key="21">
    <source>
        <dbReference type="PROSITE" id="PS50885"/>
    </source>
</evidence>
<evidence type="ECO:0000313" key="24">
    <source>
        <dbReference type="Proteomes" id="UP000325302"/>
    </source>
</evidence>
<evidence type="ECO:0000256" key="17">
    <source>
        <dbReference type="SAM" id="Coils"/>
    </source>
</evidence>
<feature type="modified residue" description="Phosphohistidine" evidence="15">
    <location>
        <position position="821"/>
    </location>
</feature>
<evidence type="ECO:0000313" key="23">
    <source>
        <dbReference type="EMBL" id="KAA0874600.1"/>
    </source>
</evidence>
<dbReference type="Gene3D" id="3.30.565.10">
    <property type="entry name" value="Histidine kinase-like ATPase, C-terminal domain"/>
    <property type="match status" value="1"/>
</dbReference>
<dbReference type="Gene3D" id="3.40.50.2300">
    <property type="match status" value="1"/>
</dbReference>
<dbReference type="FunFam" id="1.10.287.130:FF:000001">
    <property type="entry name" value="Two-component sensor histidine kinase"/>
    <property type="match status" value="1"/>
</dbReference>
<dbReference type="FunFam" id="3.30.565.10:FF:000010">
    <property type="entry name" value="Sensor histidine kinase RcsC"/>
    <property type="match status" value="1"/>
</dbReference>
<dbReference type="Gene3D" id="6.10.340.10">
    <property type="match status" value="1"/>
</dbReference>
<dbReference type="InterPro" id="IPR005467">
    <property type="entry name" value="His_kinase_dom"/>
</dbReference>
<proteinExistence type="predicted"/>
<keyword evidence="4" id="KW-1003">Cell membrane</keyword>
<dbReference type="InterPro" id="IPR036097">
    <property type="entry name" value="HisK_dim/P_sf"/>
</dbReference>
<dbReference type="Pfam" id="PF09984">
    <property type="entry name" value="sCache_4"/>
    <property type="match status" value="1"/>
</dbReference>
<evidence type="ECO:0000259" key="20">
    <source>
        <dbReference type="PROSITE" id="PS50110"/>
    </source>
</evidence>
<dbReference type="EC" id="2.7.13.3" evidence="3"/>
<evidence type="ECO:0000256" key="12">
    <source>
        <dbReference type="ARBA" id="ARBA00022989"/>
    </source>
</evidence>
<comment type="caution">
    <text evidence="16">Lacks conserved residue(s) required for the propagation of feature annotation.</text>
</comment>
<dbReference type="RefSeq" id="WP_149390781.1">
    <property type="nucleotide sequence ID" value="NZ_SMRS01000005.1"/>
</dbReference>
<feature type="domain" description="Response regulatory" evidence="20">
    <location>
        <begin position="524"/>
        <end position="636"/>
    </location>
</feature>
<dbReference type="InterPro" id="IPR036890">
    <property type="entry name" value="HATPase_C_sf"/>
</dbReference>
<dbReference type="GO" id="GO:0005886">
    <property type="term" value="C:plasma membrane"/>
    <property type="evidence" value="ECO:0007669"/>
    <property type="project" value="UniProtKB-SubCell"/>
</dbReference>
<feature type="domain" description="Histidine kinase" evidence="19">
    <location>
        <begin position="292"/>
        <end position="510"/>
    </location>
</feature>
<dbReference type="PROSITE" id="PS50109">
    <property type="entry name" value="HIS_KIN"/>
    <property type="match status" value="1"/>
</dbReference>
<keyword evidence="10 23" id="KW-0418">Kinase</keyword>
<keyword evidence="14 18" id="KW-0472">Membrane</keyword>
<feature type="domain" description="HPt" evidence="22">
    <location>
        <begin position="782"/>
        <end position="869"/>
    </location>
</feature>
<gene>
    <name evidence="23" type="ORF">E1H14_07160</name>
</gene>
<keyword evidence="12 18" id="KW-1133">Transmembrane helix</keyword>
<dbReference type="SMART" id="SM00448">
    <property type="entry name" value="REC"/>
    <property type="match status" value="1"/>
</dbReference>
<dbReference type="PANTHER" id="PTHR45339:SF1">
    <property type="entry name" value="HYBRID SIGNAL TRANSDUCTION HISTIDINE KINASE J"/>
    <property type="match status" value="1"/>
</dbReference>
<evidence type="ECO:0000256" key="5">
    <source>
        <dbReference type="ARBA" id="ARBA00022519"/>
    </source>
</evidence>
<keyword evidence="13" id="KW-0902">Two-component regulatory system</keyword>
<dbReference type="SMART" id="SM00387">
    <property type="entry name" value="HATPase_c"/>
    <property type="match status" value="1"/>
</dbReference>
<evidence type="ECO:0000256" key="14">
    <source>
        <dbReference type="ARBA" id="ARBA00023136"/>
    </source>
</evidence>
<evidence type="ECO:0000256" key="18">
    <source>
        <dbReference type="SAM" id="Phobius"/>
    </source>
</evidence>
<feature type="transmembrane region" description="Helical" evidence="18">
    <location>
        <begin position="169"/>
        <end position="191"/>
    </location>
</feature>
<dbReference type="CDD" id="cd17546">
    <property type="entry name" value="REC_hyHK_CKI1_RcsC-like"/>
    <property type="match status" value="1"/>
</dbReference>